<dbReference type="PROSITE" id="PS50077">
    <property type="entry name" value="HEAT_REPEAT"/>
    <property type="match status" value="1"/>
</dbReference>
<dbReference type="EMBL" id="AZAJ01000001">
    <property type="protein sequence ID" value="ETA66694.1"/>
    <property type="molecule type" value="Genomic_DNA"/>
</dbReference>
<dbReference type="InterPro" id="IPR021133">
    <property type="entry name" value="HEAT_type_2"/>
</dbReference>
<comment type="function">
    <text evidence="1">Catalyzes the hydroxylation of the N(6)-(4-aminobutyl)-L-lysine intermediate produced by deoxyhypusine synthase/DHPS on a critical lysine of the eukaryotic translation initiation factor 5A/eIF-5A. This is the second step of the post-translational modification of that lysine into an unusual amino acid residue named hypusine. Hypusination is unique to mature eIF-5A factor and is essential for its function.</text>
</comment>
<dbReference type="PANTHER" id="PTHR12697">
    <property type="entry name" value="PBS LYASE HEAT-LIKE PROTEIN"/>
    <property type="match status" value="1"/>
</dbReference>
<dbReference type="InterPro" id="IPR011989">
    <property type="entry name" value="ARM-like"/>
</dbReference>
<evidence type="ECO:0000256" key="1">
    <source>
        <dbReference type="ARBA" id="ARBA00045876"/>
    </source>
</evidence>
<keyword evidence="3" id="KW-1185">Reference proteome</keyword>
<dbReference type="Pfam" id="PF13646">
    <property type="entry name" value="HEAT_2"/>
    <property type="match status" value="2"/>
</dbReference>
<evidence type="ECO:0000313" key="2">
    <source>
        <dbReference type="EMBL" id="ETA66694.1"/>
    </source>
</evidence>
<dbReference type="Gene3D" id="1.25.10.10">
    <property type="entry name" value="Leucine-rich Repeat Variant"/>
    <property type="match status" value="2"/>
</dbReference>
<dbReference type="SMART" id="SM00185">
    <property type="entry name" value="ARM"/>
    <property type="match status" value="2"/>
</dbReference>
<dbReference type="RefSeq" id="WP_023843831.1">
    <property type="nucleotide sequence ID" value="NZ_AZAJ01000001.1"/>
</dbReference>
<dbReference type="STRING" id="1090322.MettiDRAFT_0093"/>
<dbReference type="PANTHER" id="PTHR12697:SF5">
    <property type="entry name" value="DEOXYHYPUSINE HYDROXYLASE"/>
    <property type="match status" value="1"/>
</dbReference>
<proteinExistence type="predicted"/>
<dbReference type="InterPro" id="IPR016024">
    <property type="entry name" value="ARM-type_fold"/>
</dbReference>
<comment type="caution">
    <text evidence="2">The sequence shown here is derived from an EMBL/GenBank/DDBJ whole genome shotgun (WGS) entry which is preliminary data.</text>
</comment>
<dbReference type="SUPFAM" id="SSF48371">
    <property type="entry name" value="ARM repeat"/>
    <property type="match status" value="1"/>
</dbReference>
<organism evidence="2 3">
    <name type="scientific">Methanolobus tindarius DSM 2278</name>
    <dbReference type="NCBI Taxonomy" id="1090322"/>
    <lineage>
        <taxon>Archaea</taxon>
        <taxon>Methanobacteriati</taxon>
        <taxon>Methanobacteriota</taxon>
        <taxon>Stenosarchaea group</taxon>
        <taxon>Methanomicrobia</taxon>
        <taxon>Methanosarcinales</taxon>
        <taxon>Methanosarcinaceae</taxon>
        <taxon>Methanolobus</taxon>
    </lineage>
</organism>
<dbReference type="Proteomes" id="UP000019483">
    <property type="component" value="Unassembled WGS sequence"/>
</dbReference>
<dbReference type="InterPro" id="IPR004155">
    <property type="entry name" value="PBS_lyase_HEAT"/>
</dbReference>
<dbReference type="InterPro" id="IPR000225">
    <property type="entry name" value="Armadillo"/>
</dbReference>
<dbReference type="SMART" id="SM00567">
    <property type="entry name" value="EZ_HEAT"/>
    <property type="match status" value="7"/>
</dbReference>
<protein>
    <submittedName>
        <fullName evidence="2">HEAT repeat-containing protein</fullName>
    </submittedName>
</protein>
<gene>
    <name evidence="2" type="ORF">MettiDRAFT_0093</name>
</gene>
<accession>W9DMF7</accession>
<dbReference type="PROSITE" id="PS50176">
    <property type="entry name" value="ARM_REPEAT"/>
    <property type="match status" value="1"/>
</dbReference>
<dbReference type="OrthoDB" id="10495at2157"/>
<dbReference type="GO" id="GO:0016491">
    <property type="term" value="F:oxidoreductase activity"/>
    <property type="evidence" value="ECO:0007669"/>
    <property type="project" value="TreeGrafter"/>
</dbReference>
<reference evidence="2 3" key="1">
    <citation type="submission" date="2013-08" db="EMBL/GenBank/DDBJ databases">
        <authorList>
            <consortium name="DOE Joint Genome Institute"/>
            <person name="Eisen J."/>
            <person name="Huntemann M."/>
            <person name="Han J."/>
            <person name="Chen A."/>
            <person name="Kyrpides N."/>
            <person name="Mavromatis K."/>
            <person name="Markowitz V."/>
            <person name="Palaniappan K."/>
            <person name="Ivanova N."/>
            <person name="Schaumberg A."/>
            <person name="Pati A."/>
            <person name="Liolios K."/>
            <person name="Nordberg H.P."/>
            <person name="Cantor M.N."/>
            <person name="Hua S.X."/>
            <person name="Woyke T."/>
        </authorList>
    </citation>
    <scope>NUCLEOTIDE SEQUENCE [LARGE SCALE GENOMIC DNA]</scope>
    <source>
        <strain evidence="2 3">DSM 2278</strain>
    </source>
</reference>
<sequence length="415" mass="45137">MKSKLKIKHTFVLASIILVIISTVYVSIGAENDVDEMMMESLIQNMADDNISVKVDAVKNLVDIGELAVEPLINATKNTNPDIRENSAYALGKIGDPKAVEPLIKLLEDNDSEVQYAASIALGNIGEPALESLVEFIGNPNKSYPARLTAIRVLGEMGEPAVQPLIGMLGSTGGVDAAASLGNIGEPAVSPLINILDDDDPKVRAYAARALGGTKDERAVEPLISLLEDKDANVRSNAAMALGQIGDERAVEALTKSLNDEDERVRSIARSSIEEIESQNNDGIIAIYGKERDFYIEDERRSWLDELALISNSARDDMQKYIRPNGSVIFYGYSYDGYISVEFQSGSDVNTTLMDEIYGMFDEKAKKDGINDVPVVFQYGEIIITDNGDTDEAPSTPGFTSFSLLMILLLISKLK</sequence>
<dbReference type="AlphaFoldDB" id="W9DMF7"/>
<name>W9DMF7_METTI</name>
<evidence type="ECO:0000313" key="3">
    <source>
        <dbReference type="Proteomes" id="UP000019483"/>
    </source>
</evidence>